<feature type="transmembrane region" description="Helical" evidence="5">
    <location>
        <begin position="227"/>
        <end position="251"/>
    </location>
</feature>
<dbReference type="PANTHER" id="PTHR43077">
    <property type="entry name" value="TRANSPORT PERMEASE YVFS-RELATED"/>
    <property type="match status" value="1"/>
</dbReference>
<evidence type="ECO:0000313" key="7">
    <source>
        <dbReference type="Proteomes" id="UP000192288"/>
    </source>
</evidence>
<dbReference type="RefSeq" id="WP_080519272.1">
    <property type="nucleotide sequence ID" value="NZ_MPLS01000019.1"/>
</dbReference>
<protein>
    <recommendedName>
        <fullName evidence="8">DUF3533 domain-containing protein</fullName>
    </recommendedName>
</protein>
<dbReference type="Gene3D" id="3.40.1710.10">
    <property type="entry name" value="abc type-2 transporter like domain"/>
    <property type="match status" value="1"/>
</dbReference>
<comment type="caution">
    <text evidence="6">The sequence shown here is derived from an EMBL/GenBank/DDBJ whole genome shotgun (WGS) entry which is preliminary data.</text>
</comment>
<evidence type="ECO:0008006" key="8">
    <source>
        <dbReference type="Google" id="ProtNLM"/>
    </source>
</evidence>
<evidence type="ECO:0000256" key="1">
    <source>
        <dbReference type="ARBA" id="ARBA00004141"/>
    </source>
</evidence>
<evidence type="ECO:0000313" key="6">
    <source>
        <dbReference type="EMBL" id="ORI97625.1"/>
    </source>
</evidence>
<dbReference type="EMBL" id="MPLS01000019">
    <property type="protein sequence ID" value="ORI97625.1"/>
    <property type="molecule type" value="Genomic_DNA"/>
</dbReference>
<feature type="transmembrane region" description="Helical" evidence="5">
    <location>
        <begin position="353"/>
        <end position="370"/>
    </location>
</feature>
<keyword evidence="4 5" id="KW-0472">Membrane</keyword>
<feature type="transmembrane region" description="Helical" evidence="5">
    <location>
        <begin position="290"/>
        <end position="310"/>
    </location>
</feature>
<dbReference type="STRING" id="33968.BMS77_05850"/>
<evidence type="ECO:0000256" key="4">
    <source>
        <dbReference type="ARBA" id="ARBA00023136"/>
    </source>
</evidence>
<dbReference type="eggNOG" id="COG1511">
    <property type="taxonomic scope" value="Bacteria"/>
</dbReference>
<dbReference type="Proteomes" id="UP000192288">
    <property type="component" value="Unassembled WGS sequence"/>
</dbReference>
<sequence length="379" mass="42718">MFKKYKFWLLAAIGGIALSFIMVLSQIPTVHTTVKNLPLAIVNEDPTNPISEKIVDQLKNVTSVGDKNPTTLKWTTVKSTAALKQDMSKQKFYGAIIIKRHFGENMATLATSKPTKPIVTTVINQAKNPTVGTAVTNLFSHMTTTISGTISKDIITQFALHQQPIPIVIAKTIVQPLNVTNQIVHPTESKVNATAIYFQPLWLSSVIISLMLFYAAKDGQLRGQNKYRLATMQLITAANLAIFIGVMTPLYTTWLLDYHFQNFWTITLFAAIAEFSFIMIILGILSWTGFIGLPLFVLLMFFALPILQLAPEMLSHFYRNSIYPWLPMRFLIDGMRGIIYYHDGIWHTPTFNLLWVMVIGMFLLIAKVFLSQTRNIIAK</sequence>
<evidence type="ECO:0000256" key="2">
    <source>
        <dbReference type="ARBA" id="ARBA00022692"/>
    </source>
</evidence>
<dbReference type="GO" id="GO:0016020">
    <property type="term" value="C:membrane"/>
    <property type="evidence" value="ECO:0007669"/>
    <property type="project" value="UniProtKB-SubCell"/>
</dbReference>
<keyword evidence="2 5" id="KW-0812">Transmembrane</keyword>
<proteinExistence type="predicted"/>
<comment type="subcellular location">
    <subcellularLocation>
        <location evidence="1">Membrane</location>
        <topology evidence="1">Multi-pass membrane protein</topology>
    </subcellularLocation>
</comment>
<dbReference type="PANTHER" id="PTHR43077:SF5">
    <property type="entry name" value="PHAGE INFECTION PROTEIN"/>
    <property type="match status" value="1"/>
</dbReference>
<accession>A0A1X0VD15</accession>
<feature type="transmembrane region" description="Helical" evidence="5">
    <location>
        <begin position="263"/>
        <end position="285"/>
    </location>
</feature>
<dbReference type="InterPro" id="IPR051328">
    <property type="entry name" value="T7SS_ABC-Transporter"/>
</dbReference>
<evidence type="ECO:0000256" key="3">
    <source>
        <dbReference type="ARBA" id="ARBA00022989"/>
    </source>
</evidence>
<organism evidence="6 7">
    <name type="scientific">Leuconostoc pseudomesenteroides</name>
    <dbReference type="NCBI Taxonomy" id="33968"/>
    <lineage>
        <taxon>Bacteria</taxon>
        <taxon>Bacillati</taxon>
        <taxon>Bacillota</taxon>
        <taxon>Bacilli</taxon>
        <taxon>Lactobacillales</taxon>
        <taxon>Lactobacillaceae</taxon>
        <taxon>Leuconostoc</taxon>
    </lineage>
</organism>
<feature type="transmembrane region" description="Helical" evidence="5">
    <location>
        <begin position="196"/>
        <end position="215"/>
    </location>
</feature>
<reference evidence="6 7" key="1">
    <citation type="journal article" date="2017" name="Front. Microbiol.">
        <title>Genomic Characterization of Dairy Associated Leuconostoc Species and Diversity of Leuconostocs in Undefined Mixed Mesophilic Starter Cultures.</title>
        <authorList>
            <person name="Frantzen C.A."/>
            <person name="Kot W."/>
            <person name="Pedersen T.B."/>
            <person name="Ardo Y.M."/>
            <person name="Broadbent J.R."/>
            <person name="Neve H."/>
            <person name="Hansen L.H."/>
            <person name="Dal Bello F."/>
            <person name="Ostlie H.M."/>
            <person name="Kleppen H.P."/>
            <person name="Vogensen F.K."/>
            <person name="Holo H."/>
        </authorList>
    </citation>
    <scope>NUCLEOTIDE SEQUENCE [LARGE SCALE GENOMIC DNA]</scope>
    <source>
        <strain evidence="6 7">LMGCF08</strain>
    </source>
</reference>
<keyword evidence="3 5" id="KW-1133">Transmembrane helix</keyword>
<gene>
    <name evidence="6" type="ORF">BMR96_06240</name>
</gene>
<dbReference type="AlphaFoldDB" id="A0A1X0VD15"/>
<evidence type="ECO:0000256" key="5">
    <source>
        <dbReference type="SAM" id="Phobius"/>
    </source>
</evidence>
<name>A0A1X0VD15_LEUPS</name>